<sequence>MKSIAPPLIKGAVFVVVTLAATFVLGVTIANRGSGDTVTYTARFSDATSVNPGDDVRMAGVRIGQVEDVEIVDRRQAEVEFTIDTKRKLAKTVTATIKFRNLIGQRYISLDQGVGDANAVLEPESLIPIERTRPALDLTAMFNGFRPLFQALNPDDVNKLSYEIVQVLQGEGGTVDSLLKHTGSLTATLADKDKIIGSVVNNLNTVLDQVNSRGDKLSGLVSTTQQLVAGLAKDSKPIGDAISGLAALTNSTADLLTAGREPLKRDIGLLGDVSRVLADNTPVFETFLNNLPRKYEAIGRTASYGTWLNFFLCSASANIPPAPGGPPVGIPITDGRCGR</sequence>
<dbReference type="NCBIfam" id="TIGR00996">
    <property type="entry name" value="Mtu_fam_mce"/>
    <property type="match status" value="1"/>
</dbReference>
<dbReference type="PANTHER" id="PTHR33371">
    <property type="entry name" value="INTERMEMBRANE PHOSPHOLIPID TRANSPORT SYSTEM BINDING PROTEIN MLAD-RELATED"/>
    <property type="match status" value="1"/>
</dbReference>
<evidence type="ECO:0000259" key="2">
    <source>
        <dbReference type="Pfam" id="PF11887"/>
    </source>
</evidence>
<dbReference type="InterPro" id="IPR005693">
    <property type="entry name" value="Mce"/>
</dbReference>
<feature type="domain" description="Mce/MlaD" evidence="1">
    <location>
        <begin position="37"/>
        <end position="113"/>
    </location>
</feature>
<dbReference type="InterPro" id="IPR024516">
    <property type="entry name" value="Mce_C"/>
</dbReference>
<dbReference type="Pfam" id="PF11887">
    <property type="entry name" value="Mce4_CUP1"/>
    <property type="match status" value="1"/>
</dbReference>
<dbReference type="Pfam" id="PF02470">
    <property type="entry name" value="MlaD"/>
    <property type="match status" value="1"/>
</dbReference>
<organism evidence="3 4">
    <name type="scientific">Herbihabitans rhizosphaerae</name>
    <dbReference type="NCBI Taxonomy" id="1872711"/>
    <lineage>
        <taxon>Bacteria</taxon>
        <taxon>Bacillati</taxon>
        <taxon>Actinomycetota</taxon>
        <taxon>Actinomycetes</taxon>
        <taxon>Pseudonocardiales</taxon>
        <taxon>Pseudonocardiaceae</taxon>
        <taxon>Herbihabitans</taxon>
    </lineage>
</organism>
<feature type="domain" description="Mammalian cell entry C-terminal" evidence="2">
    <location>
        <begin position="120"/>
        <end position="321"/>
    </location>
</feature>
<evidence type="ECO:0000313" key="3">
    <source>
        <dbReference type="EMBL" id="RZS29437.1"/>
    </source>
</evidence>
<evidence type="ECO:0000313" key="4">
    <source>
        <dbReference type="Proteomes" id="UP000294257"/>
    </source>
</evidence>
<dbReference type="EMBL" id="SGWQ01000022">
    <property type="protein sequence ID" value="RZS29437.1"/>
    <property type="molecule type" value="Genomic_DNA"/>
</dbReference>
<dbReference type="GO" id="GO:0005576">
    <property type="term" value="C:extracellular region"/>
    <property type="evidence" value="ECO:0007669"/>
    <property type="project" value="TreeGrafter"/>
</dbReference>
<dbReference type="Proteomes" id="UP000294257">
    <property type="component" value="Unassembled WGS sequence"/>
</dbReference>
<keyword evidence="4" id="KW-1185">Reference proteome</keyword>
<dbReference type="OrthoDB" id="338143at2"/>
<dbReference type="AlphaFoldDB" id="A0A4Q7KE40"/>
<gene>
    <name evidence="3" type="ORF">EV193_1227</name>
</gene>
<dbReference type="GO" id="GO:0051701">
    <property type="term" value="P:biological process involved in interaction with host"/>
    <property type="evidence" value="ECO:0007669"/>
    <property type="project" value="TreeGrafter"/>
</dbReference>
<evidence type="ECO:0000259" key="1">
    <source>
        <dbReference type="Pfam" id="PF02470"/>
    </source>
</evidence>
<dbReference type="RefSeq" id="WP_130348897.1">
    <property type="nucleotide sequence ID" value="NZ_SGWQ01000022.1"/>
</dbReference>
<accession>A0A4Q7KE40</accession>
<reference evidence="3 4" key="1">
    <citation type="submission" date="2019-02" db="EMBL/GenBank/DDBJ databases">
        <title>Genomic Encyclopedia of Type Strains, Phase IV (KMG-IV): sequencing the most valuable type-strain genomes for metagenomic binning, comparative biology and taxonomic classification.</title>
        <authorList>
            <person name="Goeker M."/>
        </authorList>
    </citation>
    <scope>NUCLEOTIDE SEQUENCE [LARGE SCALE GENOMIC DNA]</scope>
    <source>
        <strain evidence="3 4">DSM 101727</strain>
    </source>
</reference>
<protein>
    <submittedName>
        <fullName evidence="3">Phospholipid/cholesterol/gamma-HCH transport system substrate-binding protein</fullName>
    </submittedName>
</protein>
<comment type="caution">
    <text evidence="3">The sequence shown here is derived from an EMBL/GenBank/DDBJ whole genome shotgun (WGS) entry which is preliminary data.</text>
</comment>
<dbReference type="InterPro" id="IPR003399">
    <property type="entry name" value="Mce/MlaD"/>
</dbReference>
<dbReference type="InterPro" id="IPR052336">
    <property type="entry name" value="MlaD_Phospholipid_Transporter"/>
</dbReference>
<proteinExistence type="predicted"/>
<dbReference type="PANTHER" id="PTHR33371:SF17">
    <property type="entry name" value="MCE-FAMILY PROTEIN MCE1B"/>
    <property type="match status" value="1"/>
</dbReference>
<name>A0A4Q7KE40_9PSEU</name>